<evidence type="ECO:0000256" key="1">
    <source>
        <dbReference type="SAM" id="Phobius"/>
    </source>
</evidence>
<feature type="transmembrane region" description="Helical" evidence="1">
    <location>
        <begin position="48"/>
        <end position="71"/>
    </location>
</feature>
<reference evidence="2 3" key="1">
    <citation type="submission" date="2019-06" db="EMBL/GenBank/DDBJ databases">
        <title>Genome of Methylobacterium sp. 17Sr1-39.</title>
        <authorList>
            <person name="Seo T."/>
        </authorList>
    </citation>
    <scope>NUCLEOTIDE SEQUENCE [LARGE SCALE GENOMIC DNA]</scope>
    <source>
        <strain evidence="2 3">17Sr1-39</strain>
    </source>
</reference>
<gene>
    <name evidence="2" type="ORF">FF100_07445</name>
</gene>
<accession>A0A5C4LII8</accession>
<feature type="transmembrane region" description="Helical" evidence="1">
    <location>
        <begin position="77"/>
        <end position="96"/>
    </location>
</feature>
<name>A0A5C4LII8_9HYPH</name>
<keyword evidence="1" id="KW-0812">Transmembrane</keyword>
<dbReference type="RefSeq" id="WP_139034938.1">
    <property type="nucleotide sequence ID" value="NZ_VDDA01000003.1"/>
</dbReference>
<keyword evidence="1" id="KW-1133">Transmembrane helix</keyword>
<feature type="transmembrane region" description="Helical" evidence="1">
    <location>
        <begin position="152"/>
        <end position="171"/>
    </location>
</feature>
<evidence type="ECO:0000313" key="3">
    <source>
        <dbReference type="Proteomes" id="UP000305267"/>
    </source>
</evidence>
<proteinExistence type="predicted"/>
<sequence length="172" mass="19391">MTSNDDPIRQKLDQDQLSEGGYDKIYSASTVEKIILDRIDNYGRAWTALNYASSAGMAVIALVYSVVIWSIDPSHVVGVFSTFILLAWMFWIVLLYHTIRSSSLQGEAEAAILRDYSDPSATLEKVLKDILIEVKQSAARPVLFQSVPSQKIFEFIVWAAYMLLAMAFRIFI</sequence>
<protein>
    <submittedName>
        <fullName evidence="2">Uncharacterized protein</fullName>
    </submittedName>
</protein>
<keyword evidence="1" id="KW-0472">Membrane</keyword>
<evidence type="ECO:0000313" key="2">
    <source>
        <dbReference type="EMBL" id="TNC14021.1"/>
    </source>
</evidence>
<dbReference type="AlphaFoldDB" id="A0A5C4LII8"/>
<organism evidence="2 3">
    <name type="scientific">Methylobacterium terricola</name>
    <dbReference type="NCBI Taxonomy" id="2583531"/>
    <lineage>
        <taxon>Bacteria</taxon>
        <taxon>Pseudomonadati</taxon>
        <taxon>Pseudomonadota</taxon>
        <taxon>Alphaproteobacteria</taxon>
        <taxon>Hyphomicrobiales</taxon>
        <taxon>Methylobacteriaceae</taxon>
        <taxon>Methylobacterium</taxon>
    </lineage>
</organism>
<keyword evidence="3" id="KW-1185">Reference proteome</keyword>
<comment type="caution">
    <text evidence="2">The sequence shown here is derived from an EMBL/GenBank/DDBJ whole genome shotgun (WGS) entry which is preliminary data.</text>
</comment>
<dbReference type="Proteomes" id="UP000305267">
    <property type="component" value="Unassembled WGS sequence"/>
</dbReference>
<dbReference type="EMBL" id="VDDA01000003">
    <property type="protein sequence ID" value="TNC14021.1"/>
    <property type="molecule type" value="Genomic_DNA"/>
</dbReference>